<sequence>DNLQITEEQVQQEEDAFYENISNNAKPILKSGIASNDFIQVERESYYDQPISLKNGSKEKQNGHNIDDESENIYETLPEHQEIEKTEHLDQYVEMSSPENAKNNLKIDVSPNSEIEVENPNYEEFEIVNKELEESGLSENSYEIVENEKPSFMMKTTDFSENKSPENDAKSSVKDRMFLATDDAATLLFTQTVTSPMLTPSEENIDFLKGFQRENTTSDNTVSTSNESPDKEGIDKVTTEENNTSEISGEISTSEPLVEVTVENKNDGQENIYENAEFLKHNAENIYENLKEDRANLVEENIYENLKDLKKGEEKFEEHDENIYQDIDECKNDKSVQEFIDKEKSANEEEVFENEEIKSPGNQVVTDLDQTEENVETEDVQPDEYTEAIEEIVTSHTEHYERNEETSKHSETINYSETVECPETESDTNQLQYHDSNETYSEFVHHSKCESNYYEKYAEVVSKNSKNVEISNREKDTETVPAEIVKNLKSQFLKTGAEVVGTTKKEVGDVNELRTINIMKQINKFEHKDTADSPTTDLDDVSSLCFLLF</sequence>
<dbReference type="AlphaFoldDB" id="A0AAV8ZR82"/>
<feature type="region of interest" description="Disordered" evidence="2">
    <location>
        <begin position="213"/>
        <end position="252"/>
    </location>
</feature>
<feature type="compositionally biased region" description="Low complexity" evidence="2">
    <location>
        <begin position="215"/>
        <end position="227"/>
    </location>
</feature>
<reference evidence="3" key="1">
    <citation type="journal article" date="2023" name="Insect Mol. Biol.">
        <title>Genome sequencing provides insights into the evolution of gene families encoding plant cell wall-degrading enzymes in longhorned beetles.</title>
        <authorList>
            <person name="Shin N.R."/>
            <person name="Okamura Y."/>
            <person name="Kirsch R."/>
            <person name="Pauchet Y."/>
        </authorList>
    </citation>
    <scope>NUCLEOTIDE SEQUENCE</scope>
    <source>
        <strain evidence="3">RBIC_L_NR</strain>
    </source>
</reference>
<name>A0AAV8ZR82_9CUCU</name>
<feature type="coiled-coil region" evidence="1">
    <location>
        <begin position="273"/>
        <end position="300"/>
    </location>
</feature>
<evidence type="ECO:0000313" key="4">
    <source>
        <dbReference type="Proteomes" id="UP001162156"/>
    </source>
</evidence>
<accession>A0AAV8ZR82</accession>
<evidence type="ECO:0000256" key="2">
    <source>
        <dbReference type="SAM" id="MobiDB-lite"/>
    </source>
</evidence>
<dbReference type="Gene3D" id="3.40.50.1820">
    <property type="entry name" value="alpha/beta hydrolase"/>
    <property type="match status" value="1"/>
</dbReference>
<evidence type="ECO:0000313" key="3">
    <source>
        <dbReference type="EMBL" id="KAJ8969570.1"/>
    </source>
</evidence>
<dbReference type="EMBL" id="JANEYF010000517">
    <property type="protein sequence ID" value="KAJ8969570.1"/>
    <property type="molecule type" value="Genomic_DNA"/>
</dbReference>
<feature type="non-terminal residue" evidence="3">
    <location>
        <position position="1"/>
    </location>
</feature>
<keyword evidence="1" id="KW-0175">Coiled coil</keyword>
<evidence type="ECO:0000256" key="1">
    <source>
        <dbReference type="SAM" id="Coils"/>
    </source>
</evidence>
<feature type="compositionally biased region" description="Basic and acidic residues" evidence="2">
    <location>
        <begin position="228"/>
        <end position="239"/>
    </location>
</feature>
<dbReference type="InterPro" id="IPR029058">
    <property type="entry name" value="AB_hydrolase_fold"/>
</dbReference>
<protein>
    <submittedName>
        <fullName evidence="3">Uncharacterized protein</fullName>
    </submittedName>
</protein>
<organism evidence="3 4">
    <name type="scientific">Rhamnusium bicolor</name>
    <dbReference type="NCBI Taxonomy" id="1586634"/>
    <lineage>
        <taxon>Eukaryota</taxon>
        <taxon>Metazoa</taxon>
        <taxon>Ecdysozoa</taxon>
        <taxon>Arthropoda</taxon>
        <taxon>Hexapoda</taxon>
        <taxon>Insecta</taxon>
        <taxon>Pterygota</taxon>
        <taxon>Neoptera</taxon>
        <taxon>Endopterygota</taxon>
        <taxon>Coleoptera</taxon>
        <taxon>Polyphaga</taxon>
        <taxon>Cucujiformia</taxon>
        <taxon>Chrysomeloidea</taxon>
        <taxon>Cerambycidae</taxon>
        <taxon>Lepturinae</taxon>
        <taxon>Rhagiini</taxon>
        <taxon>Rhamnusium</taxon>
    </lineage>
</organism>
<proteinExistence type="predicted"/>
<comment type="caution">
    <text evidence="3">The sequence shown here is derived from an EMBL/GenBank/DDBJ whole genome shotgun (WGS) entry which is preliminary data.</text>
</comment>
<gene>
    <name evidence="3" type="ORF">NQ314_001691</name>
</gene>
<keyword evidence="4" id="KW-1185">Reference proteome</keyword>
<dbReference type="Proteomes" id="UP001162156">
    <property type="component" value="Unassembled WGS sequence"/>
</dbReference>